<feature type="transmembrane region" description="Helical" evidence="9">
    <location>
        <begin position="609"/>
        <end position="630"/>
    </location>
</feature>
<dbReference type="PANTHER" id="PTHR10846:SF72">
    <property type="entry name" value="SODIUM_POTASSIUM_CALCIUM EXCHANGER NCKX30C"/>
    <property type="match status" value="1"/>
</dbReference>
<organism evidence="13">
    <name type="scientific">Brugia pahangi</name>
    <name type="common">Filarial nematode worm</name>
    <dbReference type="NCBI Taxonomy" id="6280"/>
    <lineage>
        <taxon>Eukaryota</taxon>
        <taxon>Metazoa</taxon>
        <taxon>Ecdysozoa</taxon>
        <taxon>Nematoda</taxon>
        <taxon>Chromadorea</taxon>
        <taxon>Rhabditida</taxon>
        <taxon>Spirurina</taxon>
        <taxon>Spiruromorpha</taxon>
        <taxon>Filarioidea</taxon>
        <taxon>Onchocercidae</taxon>
        <taxon>Brugia</taxon>
    </lineage>
</organism>
<protein>
    <submittedName>
        <fullName evidence="13">Na_Ca_ex domain-containing protein</fullName>
    </submittedName>
</protein>
<feature type="transmembrane region" description="Helical" evidence="9">
    <location>
        <begin position="125"/>
        <end position="143"/>
    </location>
</feature>
<keyword evidence="4" id="KW-0106">Calcium</keyword>
<evidence type="ECO:0000256" key="9">
    <source>
        <dbReference type="SAM" id="Phobius"/>
    </source>
</evidence>
<evidence type="ECO:0000256" key="6">
    <source>
        <dbReference type="ARBA" id="ARBA00022989"/>
    </source>
</evidence>
<evidence type="ECO:0000313" key="11">
    <source>
        <dbReference type="EMBL" id="VDN93367.1"/>
    </source>
</evidence>
<dbReference type="GO" id="GO:0006874">
    <property type="term" value="P:intracellular calcium ion homeostasis"/>
    <property type="evidence" value="ECO:0007669"/>
    <property type="project" value="TreeGrafter"/>
</dbReference>
<feature type="domain" description="Sodium/calcium exchanger membrane region" evidence="10">
    <location>
        <begin position="540"/>
        <end position="695"/>
    </location>
</feature>
<dbReference type="FunFam" id="1.20.1420.30:FF:000066">
    <property type="entry name" value="Na/Ca eXchangers"/>
    <property type="match status" value="1"/>
</dbReference>
<feature type="transmembrane region" description="Helical" evidence="9">
    <location>
        <begin position="271"/>
        <end position="289"/>
    </location>
</feature>
<feature type="transmembrane region" description="Helical" evidence="9">
    <location>
        <begin position="245"/>
        <end position="264"/>
    </location>
</feature>
<feature type="transmembrane region" description="Helical" evidence="9">
    <location>
        <begin position="650"/>
        <end position="672"/>
    </location>
</feature>
<evidence type="ECO:0000256" key="8">
    <source>
        <dbReference type="SAM" id="MobiDB-lite"/>
    </source>
</evidence>
<feature type="domain" description="Sodium/calcium exchanger membrane region" evidence="10">
    <location>
        <begin position="130"/>
        <end position="200"/>
    </location>
</feature>
<dbReference type="GO" id="GO:0005262">
    <property type="term" value="F:calcium channel activity"/>
    <property type="evidence" value="ECO:0007669"/>
    <property type="project" value="TreeGrafter"/>
</dbReference>
<sequence length="709" mass="79883">MEDVENMRPQNTPLGISYESILVQSAMRNRRFNETFIRRAIICSLAIFFISAIQMVRLNSEEQQQLQKQLISFQQQQTINFQRRKLLGILPECKINETKRIVTDSNDAGQFPPDQFTLEQRRHGAIILHVIGLIYMFIALAIVCDEFFVPSLGVITDKLAISDDVAGATFMAAGGSAPEFFTSVIGVFIAQNNVGIGTIVVMIGNDNKMVIIMVIIDDTNNADDNDANNVDIDSNSNSDNNNGSATFNILCVLSCCAIFSHSVLHLTWWPLFRDVAFYVVALFMLVIFFLDEQIFWFEAFGLFFIYLLYCTFMKYNETVENFVKYCCSGKKSGKEEEEDNKVRGTEEKENTVRYIDGNTIVSRTQSVQHGRAAPDDQQQRSSVYGRSNRSNSCIRAYDNTSRRQSFPILHSGAIFRNGPNVQNENNGTMPAQITLDEIVRGWKYHPNNQKANAVCEMERRDSEMGPRSTLTSKRTSICPNTACVSEIKEMLEEDEEKPLDMSWPEKLHRQLLYLFLSPILFPLWVTLPDVRKQDARKWFPFTFIGSIFWIAFYSYIMVWMANTIGETIAMPTEVIGLTILAAGTSIPDLITSVIVARKGLGDMAVSSSVGSNIFDVCVGLPIPWLLFFVVEPLRNPGSAQNYISVSSNGLICSVGMLFIMLVVLVASIALSHWKMNKLFGFIMIISYIAFCIFAVALEMGHFACPLKIC</sequence>
<dbReference type="Gene3D" id="1.20.1420.30">
    <property type="entry name" value="NCX, central ion-binding region"/>
    <property type="match status" value="3"/>
</dbReference>
<dbReference type="GO" id="GO:0005886">
    <property type="term" value="C:plasma membrane"/>
    <property type="evidence" value="ECO:0007669"/>
    <property type="project" value="TreeGrafter"/>
</dbReference>
<evidence type="ECO:0000256" key="5">
    <source>
        <dbReference type="ARBA" id="ARBA00022692"/>
    </source>
</evidence>
<keyword evidence="3" id="KW-0050">Antiport</keyword>
<feature type="transmembrane region" description="Helical" evidence="9">
    <location>
        <begin position="539"/>
        <end position="562"/>
    </location>
</feature>
<dbReference type="STRING" id="6280.A0A0N4TTY4"/>
<dbReference type="InterPro" id="IPR004481">
    <property type="entry name" value="K/Na/Ca-exchanger"/>
</dbReference>
<comment type="similarity">
    <text evidence="2">Belongs to the Ca(2+):cation antiporter (CaCA) (TC 2.A.19) family. SLC24A subfamily.</text>
</comment>
<dbReference type="PANTHER" id="PTHR10846">
    <property type="entry name" value="SODIUM/POTASSIUM/CALCIUM EXCHANGER"/>
    <property type="match status" value="1"/>
</dbReference>
<keyword evidence="4" id="KW-0406">Ion transport</keyword>
<dbReference type="InterPro" id="IPR044880">
    <property type="entry name" value="NCX_ion-bd_dom_sf"/>
</dbReference>
<feature type="domain" description="Sodium/calcium exchanger membrane region" evidence="10">
    <location>
        <begin position="243"/>
        <end position="313"/>
    </location>
</feature>
<reference evidence="13" key="1">
    <citation type="submission" date="2017-02" db="UniProtKB">
        <authorList>
            <consortium name="WormBaseParasite"/>
        </authorList>
    </citation>
    <scope>IDENTIFICATION</scope>
</reference>
<evidence type="ECO:0000256" key="3">
    <source>
        <dbReference type="ARBA" id="ARBA00022449"/>
    </source>
</evidence>
<feature type="transmembrane region" description="Helical" evidence="9">
    <location>
        <begin position="295"/>
        <end position="312"/>
    </location>
</feature>
<dbReference type="InterPro" id="IPR004837">
    <property type="entry name" value="NaCa_Exmemb"/>
</dbReference>
<feature type="transmembrane region" description="Helical" evidence="9">
    <location>
        <begin position="574"/>
        <end position="597"/>
    </location>
</feature>
<feature type="compositionally biased region" description="Polar residues" evidence="8">
    <location>
        <begin position="379"/>
        <end position="389"/>
    </location>
</feature>
<feature type="transmembrane region" description="Helical" evidence="9">
    <location>
        <begin position="678"/>
        <end position="697"/>
    </location>
</feature>
<evidence type="ECO:0000313" key="13">
    <source>
        <dbReference type="WBParaSite" id="BPAG_0001221901-mRNA-1"/>
    </source>
</evidence>
<reference evidence="11 12" key="2">
    <citation type="submission" date="2018-11" db="EMBL/GenBank/DDBJ databases">
        <authorList>
            <consortium name="Pathogen Informatics"/>
        </authorList>
    </citation>
    <scope>NUCLEOTIDE SEQUENCE [LARGE SCALE GENOMIC DNA]</scope>
</reference>
<keyword evidence="4" id="KW-0813">Transport</keyword>
<proteinExistence type="inferred from homology"/>
<evidence type="ECO:0000256" key="4">
    <source>
        <dbReference type="ARBA" id="ARBA00022568"/>
    </source>
</evidence>
<keyword evidence="4" id="KW-0109">Calcium transport</keyword>
<evidence type="ECO:0000256" key="2">
    <source>
        <dbReference type="ARBA" id="ARBA00005364"/>
    </source>
</evidence>
<dbReference type="GO" id="GO:0008273">
    <property type="term" value="F:calcium, potassium:sodium antiporter activity"/>
    <property type="evidence" value="ECO:0007669"/>
    <property type="project" value="TreeGrafter"/>
</dbReference>
<keyword evidence="6 9" id="KW-1133">Transmembrane helix</keyword>
<evidence type="ECO:0000256" key="7">
    <source>
        <dbReference type="ARBA" id="ARBA00023136"/>
    </source>
</evidence>
<gene>
    <name evidence="11" type="ORF">BPAG_LOCUS12181</name>
</gene>
<feature type="transmembrane region" description="Helical" evidence="9">
    <location>
        <begin position="36"/>
        <end position="56"/>
    </location>
</feature>
<keyword evidence="7 9" id="KW-0472">Membrane</keyword>
<evidence type="ECO:0000256" key="1">
    <source>
        <dbReference type="ARBA" id="ARBA00004141"/>
    </source>
</evidence>
<evidence type="ECO:0000259" key="10">
    <source>
        <dbReference type="Pfam" id="PF01699"/>
    </source>
</evidence>
<feature type="region of interest" description="Disordered" evidence="8">
    <location>
        <begin position="365"/>
        <end position="389"/>
    </location>
</feature>
<dbReference type="WBParaSite" id="BPAG_0001221901-mRNA-1">
    <property type="protein sequence ID" value="BPAG_0001221901-mRNA-1"/>
    <property type="gene ID" value="BPAG_0001221901"/>
</dbReference>
<keyword evidence="12" id="KW-1185">Reference proteome</keyword>
<accession>A0A0N4TTY4</accession>
<comment type="subcellular location">
    <subcellularLocation>
        <location evidence="1">Membrane</location>
        <topology evidence="1">Multi-pass membrane protein</topology>
    </subcellularLocation>
</comment>
<keyword evidence="5 9" id="KW-0812">Transmembrane</keyword>
<name>A0A0N4TTY4_BRUPA</name>
<dbReference type="NCBIfam" id="TIGR00367">
    <property type="entry name" value="calcium/sodium antiporter"/>
    <property type="match status" value="1"/>
</dbReference>
<dbReference type="AlphaFoldDB" id="A0A0N4TTY4"/>
<dbReference type="Pfam" id="PF01699">
    <property type="entry name" value="Na_Ca_ex"/>
    <property type="match status" value="3"/>
</dbReference>
<dbReference type="EMBL" id="UZAD01013274">
    <property type="protein sequence ID" value="VDN93367.1"/>
    <property type="molecule type" value="Genomic_DNA"/>
</dbReference>
<dbReference type="Proteomes" id="UP000278627">
    <property type="component" value="Unassembled WGS sequence"/>
</dbReference>
<evidence type="ECO:0000313" key="12">
    <source>
        <dbReference type="Proteomes" id="UP000278627"/>
    </source>
</evidence>